<keyword evidence="6 8" id="KW-1133">Transmembrane helix</keyword>
<evidence type="ECO:0000256" key="1">
    <source>
        <dbReference type="ARBA" id="ARBA00004429"/>
    </source>
</evidence>
<evidence type="ECO:0000256" key="3">
    <source>
        <dbReference type="ARBA" id="ARBA00022475"/>
    </source>
</evidence>
<feature type="transmembrane region" description="Helical" evidence="8">
    <location>
        <begin position="101"/>
        <end position="125"/>
    </location>
</feature>
<dbReference type="SUPFAM" id="SSF161098">
    <property type="entry name" value="MetI-like"/>
    <property type="match status" value="1"/>
</dbReference>
<name>A0A1W1UE16_9PAST</name>
<evidence type="ECO:0000256" key="2">
    <source>
        <dbReference type="ARBA" id="ARBA00022448"/>
    </source>
</evidence>
<evidence type="ECO:0000256" key="5">
    <source>
        <dbReference type="ARBA" id="ARBA00022692"/>
    </source>
</evidence>
<evidence type="ECO:0000259" key="9">
    <source>
        <dbReference type="PROSITE" id="PS50928"/>
    </source>
</evidence>
<reference evidence="11" key="1">
    <citation type="submission" date="2017-04" db="EMBL/GenBank/DDBJ databases">
        <authorList>
            <person name="Varghese N."/>
            <person name="Submissions S."/>
        </authorList>
    </citation>
    <scope>NUCLEOTIDE SEQUENCE [LARGE SCALE GENOMIC DNA]</scope>
    <source>
        <strain evidence="11">DSM 23072</strain>
    </source>
</reference>
<dbReference type="Gene3D" id="1.10.3720.10">
    <property type="entry name" value="MetI-like"/>
    <property type="match status" value="1"/>
</dbReference>
<dbReference type="EMBL" id="FWWV01000002">
    <property type="protein sequence ID" value="SMB79346.1"/>
    <property type="molecule type" value="Genomic_DNA"/>
</dbReference>
<dbReference type="InterPro" id="IPR000515">
    <property type="entry name" value="MetI-like"/>
</dbReference>
<dbReference type="GO" id="GO:0055085">
    <property type="term" value="P:transmembrane transport"/>
    <property type="evidence" value="ECO:0007669"/>
    <property type="project" value="InterPro"/>
</dbReference>
<keyword evidence="7 8" id="KW-0472">Membrane</keyword>
<dbReference type="Pfam" id="PF00528">
    <property type="entry name" value="BPD_transp_1"/>
    <property type="match status" value="1"/>
</dbReference>
<feature type="transmembrane region" description="Helical" evidence="8">
    <location>
        <begin position="12"/>
        <end position="35"/>
    </location>
</feature>
<protein>
    <submittedName>
        <fullName evidence="10">Putative spermidine/putrescine transport system permease protein</fullName>
    </submittedName>
</protein>
<feature type="transmembrane region" description="Helical" evidence="8">
    <location>
        <begin position="137"/>
        <end position="155"/>
    </location>
</feature>
<feature type="transmembrane region" description="Helical" evidence="8">
    <location>
        <begin position="69"/>
        <end position="94"/>
    </location>
</feature>
<evidence type="ECO:0000256" key="4">
    <source>
        <dbReference type="ARBA" id="ARBA00022519"/>
    </source>
</evidence>
<comment type="similarity">
    <text evidence="8">Belongs to the binding-protein-dependent transport system permease family.</text>
</comment>
<keyword evidence="11" id="KW-1185">Reference proteome</keyword>
<dbReference type="PANTHER" id="PTHR43357">
    <property type="entry name" value="INNER MEMBRANE ABC TRANSPORTER PERMEASE PROTEIN YDCV"/>
    <property type="match status" value="1"/>
</dbReference>
<dbReference type="PROSITE" id="PS50928">
    <property type="entry name" value="ABC_TM1"/>
    <property type="match status" value="1"/>
</dbReference>
<keyword evidence="5 8" id="KW-0812">Transmembrane</keyword>
<gene>
    <name evidence="10" type="ORF">SAMN05660772_00339</name>
</gene>
<feature type="domain" description="ABC transmembrane type-1" evidence="9">
    <location>
        <begin position="66"/>
        <end position="256"/>
    </location>
</feature>
<dbReference type="RefSeq" id="WP_208610872.1">
    <property type="nucleotide sequence ID" value="NZ_FWWV01000002.1"/>
</dbReference>
<organism evidence="10 11">
    <name type="scientific">Pasteurella testudinis DSM 23072</name>
    <dbReference type="NCBI Taxonomy" id="1122938"/>
    <lineage>
        <taxon>Bacteria</taxon>
        <taxon>Pseudomonadati</taxon>
        <taxon>Pseudomonadota</taxon>
        <taxon>Gammaproteobacteria</taxon>
        <taxon>Pasteurellales</taxon>
        <taxon>Pasteurellaceae</taxon>
        <taxon>Pasteurella</taxon>
    </lineage>
</organism>
<keyword evidence="4" id="KW-0997">Cell inner membrane</keyword>
<evidence type="ECO:0000313" key="11">
    <source>
        <dbReference type="Proteomes" id="UP000192408"/>
    </source>
</evidence>
<feature type="transmembrane region" description="Helical" evidence="8">
    <location>
        <begin position="236"/>
        <end position="256"/>
    </location>
</feature>
<evidence type="ECO:0000256" key="7">
    <source>
        <dbReference type="ARBA" id="ARBA00023136"/>
    </source>
</evidence>
<dbReference type="AlphaFoldDB" id="A0A1W1UE16"/>
<evidence type="ECO:0000256" key="6">
    <source>
        <dbReference type="ARBA" id="ARBA00022989"/>
    </source>
</evidence>
<evidence type="ECO:0000313" key="10">
    <source>
        <dbReference type="EMBL" id="SMB79346.1"/>
    </source>
</evidence>
<accession>A0A1W1UE16</accession>
<dbReference type="CDD" id="cd06261">
    <property type="entry name" value="TM_PBP2"/>
    <property type="match status" value="1"/>
</dbReference>
<feature type="transmembrane region" description="Helical" evidence="8">
    <location>
        <begin position="194"/>
        <end position="216"/>
    </location>
</feature>
<dbReference type="GO" id="GO:0005886">
    <property type="term" value="C:plasma membrane"/>
    <property type="evidence" value="ECO:0007669"/>
    <property type="project" value="UniProtKB-SubCell"/>
</dbReference>
<comment type="subcellular location">
    <subcellularLocation>
        <location evidence="1">Cell inner membrane</location>
        <topology evidence="1">Multi-pass membrane protein</topology>
    </subcellularLocation>
    <subcellularLocation>
        <location evidence="8">Cell membrane</location>
        <topology evidence="8">Multi-pass membrane protein</topology>
    </subcellularLocation>
</comment>
<dbReference type="PANTHER" id="PTHR43357:SF4">
    <property type="entry name" value="INNER MEMBRANE ABC TRANSPORTER PERMEASE PROTEIN YDCV"/>
    <property type="match status" value="1"/>
</dbReference>
<evidence type="ECO:0000256" key="8">
    <source>
        <dbReference type="RuleBase" id="RU363032"/>
    </source>
</evidence>
<proteinExistence type="inferred from homology"/>
<dbReference type="InterPro" id="IPR035906">
    <property type="entry name" value="MetI-like_sf"/>
</dbReference>
<sequence>MMKKIKIDRLYHYLVLALLMVILAAPILATALYSLSTSWGATLLPDGLTFDWYVQLWTDERFLTALFRSLWICFTALLVAIVLTFPVIFVVDYYFPKLKPLMNLVVILPFAIPPVVSSVGLLQLYSDEPFAITGTPWILIGCYFMIALPFIYRAIENNLSAINLRDLVDTAHLLGASTLQAVWQIILPNLKNGMLSAIFLSFSFLIGEFLFANMLVGGQYETLQVYLYNIRNRSGHYSSALVVSYFLLILIATLLANTLSREKRKS</sequence>
<keyword evidence="3" id="KW-1003">Cell membrane</keyword>
<dbReference type="Proteomes" id="UP000192408">
    <property type="component" value="Unassembled WGS sequence"/>
</dbReference>
<dbReference type="STRING" id="1122938.SAMN05660772_00339"/>
<keyword evidence="2 8" id="KW-0813">Transport</keyword>